<dbReference type="PANTHER" id="PTHR10693:SF55">
    <property type="entry name" value="OS07G0603100 PROTEIN"/>
    <property type="match status" value="1"/>
</dbReference>
<name>A0A1W0W7B2_SORBI</name>
<sequence length="774" mass="82699">MVGDAASWHARGAPQIRDASLPSARHCELARNHELTIAISENISPPSTAPPSSSNPSSDAANARGGTTDGGPAAALEQLVVVMTSGQRHRSGNWNGEATGDRFTPRRLRLASVRAADSPRVRVDSLGFAVPVAGEGGVVSWWRRLRGPSRSQAMALEAGSPATSFTPQVVANAFVKQYYQTLRYARQDSYKFYNDSSILGRADSNGKMMNVTTIDDIKEQLVSTDFADCLIEIETVDAQPSHVDGVLILVAGYFTTDAVKQKFTQSFFLAPQENRGYYVLNDMFRLTQISTEVKEVVVNHDNKSTQITTLPNDEVVSTSANVVSPVKNDDPVVETCVKVVNKDVEKVPEASTPTAEKAVNKDLEKIAEAAPAPCAPVEKAAPAPRAPVEKAAPAPHAPVEKAAPAPRAPVEKAAPAPRAPVEKAAPAPRAPVENAAPAPPAPVEKAAPAPPAPVEKAAPAPPAPIEKAAPTPRAPVEKAASAPPTPVVKSAPAPPSSDEKEVARKSYASIVKTMRESTQPAPAARPAKPNPRPKVAQNVDKNVSSPSKPAHATDNALPGDKNVPKNKATDEPGYSIFVKNLPFDATVKMVEQEFSKFGAIKSGGIQVKCQPDQFCFGFVEFEAQQSMVAAIEASTVYFGTREAYVEEKRTKTRVVDGVITRGDDNGQGFQSGRGGYYGDNYKRQWGGQNNGYYHNGDNTRNDYPGRVRGPQGNGYHQNGNGYHQNRNGYQQNGNGYSGNGYQQRRPSNNNGYSNGRVERNNGPRQQQGQGPAAA</sequence>
<dbReference type="Gene3D" id="3.10.450.50">
    <property type="match status" value="1"/>
</dbReference>
<feature type="region of interest" description="Disordered" evidence="3">
    <location>
        <begin position="688"/>
        <end position="774"/>
    </location>
</feature>
<dbReference type="CDD" id="cd00780">
    <property type="entry name" value="NTF2"/>
    <property type="match status" value="1"/>
</dbReference>
<dbReference type="PROSITE" id="PS50177">
    <property type="entry name" value="NTF2_DOMAIN"/>
    <property type="match status" value="1"/>
</dbReference>
<evidence type="ECO:0000259" key="4">
    <source>
        <dbReference type="PROSITE" id="PS50102"/>
    </source>
</evidence>
<dbReference type="GO" id="GO:0005829">
    <property type="term" value="C:cytosol"/>
    <property type="evidence" value="ECO:0000318"/>
    <property type="project" value="GO_Central"/>
</dbReference>
<dbReference type="PROSITE" id="PS50102">
    <property type="entry name" value="RRM"/>
    <property type="match status" value="1"/>
</dbReference>
<proteinExistence type="predicted"/>
<accession>A0A1W0W7B2</accession>
<dbReference type="Proteomes" id="UP000000768">
    <property type="component" value="Chromosome 2"/>
</dbReference>
<dbReference type="InParanoid" id="A0A1W0W7B2"/>
<dbReference type="AlphaFoldDB" id="A0A1W0W7B2"/>
<dbReference type="GO" id="GO:0003729">
    <property type="term" value="F:mRNA binding"/>
    <property type="evidence" value="ECO:0000318"/>
    <property type="project" value="GO_Central"/>
</dbReference>
<dbReference type="InterPro" id="IPR018222">
    <property type="entry name" value="Nuclear_transport_factor_2_euk"/>
</dbReference>
<evidence type="ECO:0008006" key="8">
    <source>
        <dbReference type="Google" id="ProtNLM"/>
    </source>
</evidence>
<dbReference type="OMA" id="HVDDNTH"/>
<dbReference type="InterPro" id="IPR000504">
    <property type="entry name" value="RRM_dom"/>
</dbReference>
<feature type="region of interest" description="Disordered" evidence="3">
    <location>
        <begin position="377"/>
        <end position="571"/>
    </location>
</feature>
<feature type="compositionally biased region" description="Low complexity" evidence="3">
    <location>
        <begin position="762"/>
        <end position="774"/>
    </location>
</feature>
<feature type="domain" description="RRM" evidence="4">
    <location>
        <begin position="574"/>
        <end position="650"/>
    </location>
</feature>
<dbReference type="STRING" id="4558.A0A1W0W7B2"/>
<feature type="compositionally biased region" description="Low complexity" evidence="3">
    <location>
        <begin position="44"/>
        <end position="63"/>
    </location>
</feature>
<dbReference type="InterPro" id="IPR035979">
    <property type="entry name" value="RBD_domain_sf"/>
</dbReference>
<dbReference type="InterPro" id="IPR012677">
    <property type="entry name" value="Nucleotide-bd_a/b_plait_sf"/>
</dbReference>
<evidence type="ECO:0000313" key="7">
    <source>
        <dbReference type="Proteomes" id="UP000000768"/>
    </source>
</evidence>
<feature type="compositionally biased region" description="Polar residues" evidence="3">
    <location>
        <begin position="744"/>
        <end position="753"/>
    </location>
</feature>
<dbReference type="Pfam" id="PF00076">
    <property type="entry name" value="RRM_1"/>
    <property type="match status" value="1"/>
</dbReference>
<reference evidence="7" key="2">
    <citation type="journal article" date="2018" name="Plant J.">
        <title>The Sorghum bicolor reference genome: improved assembly, gene annotations, a transcriptome atlas, and signatures of genome organization.</title>
        <authorList>
            <person name="McCormick R.F."/>
            <person name="Truong S.K."/>
            <person name="Sreedasyam A."/>
            <person name="Jenkins J."/>
            <person name="Shu S."/>
            <person name="Sims D."/>
            <person name="Kennedy M."/>
            <person name="Amirebrahimi M."/>
            <person name="Weers B.D."/>
            <person name="McKinley B."/>
            <person name="Mattison A."/>
            <person name="Morishige D.T."/>
            <person name="Grimwood J."/>
            <person name="Schmutz J."/>
            <person name="Mullet J.E."/>
        </authorList>
    </citation>
    <scope>NUCLEOTIDE SEQUENCE [LARGE SCALE GENOMIC DNA]</scope>
    <source>
        <strain evidence="7">cv. BTx623</strain>
    </source>
</reference>
<feature type="region of interest" description="Disordered" evidence="3">
    <location>
        <begin position="41"/>
        <end position="72"/>
    </location>
</feature>
<keyword evidence="7" id="KW-1185">Reference proteome</keyword>
<feature type="domain" description="NTF2" evidence="5">
    <location>
        <begin position="170"/>
        <end position="286"/>
    </location>
</feature>
<protein>
    <recommendedName>
        <fullName evidence="8">NTF2 domain-containing protein</fullName>
    </recommendedName>
</protein>
<dbReference type="EMBL" id="CM000761">
    <property type="protein sequence ID" value="OQU90215.1"/>
    <property type="molecule type" value="Genomic_DNA"/>
</dbReference>
<evidence type="ECO:0000256" key="1">
    <source>
        <dbReference type="ARBA" id="ARBA00022884"/>
    </source>
</evidence>
<dbReference type="CDD" id="cd00590">
    <property type="entry name" value="RRM_SF"/>
    <property type="match status" value="1"/>
</dbReference>
<dbReference type="Gramene" id="OQU90215">
    <property type="protein sequence ID" value="OQU90215"/>
    <property type="gene ID" value="SORBI_3002G367200"/>
</dbReference>
<dbReference type="Gene3D" id="3.30.70.330">
    <property type="match status" value="1"/>
</dbReference>
<evidence type="ECO:0000256" key="2">
    <source>
        <dbReference type="PROSITE-ProRule" id="PRU00176"/>
    </source>
</evidence>
<reference evidence="6 7" key="1">
    <citation type="journal article" date="2009" name="Nature">
        <title>The Sorghum bicolor genome and the diversification of grasses.</title>
        <authorList>
            <person name="Paterson A.H."/>
            <person name="Bowers J.E."/>
            <person name="Bruggmann R."/>
            <person name="Dubchak I."/>
            <person name="Grimwood J."/>
            <person name="Gundlach H."/>
            <person name="Haberer G."/>
            <person name="Hellsten U."/>
            <person name="Mitros T."/>
            <person name="Poliakov A."/>
            <person name="Schmutz J."/>
            <person name="Spannagl M."/>
            <person name="Tang H."/>
            <person name="Wang X."/>
            <person name="Wicker T."/>
            <person name="Bharti A.K."/>
            <person name="Chapman J."/>
            <person name="Feltus F.A."/>
            <person name="Gowik U."/>
            <person name="Grigoriev I.V."/>
            <person name="Lyons E."/>
            <person name="Maher C.A."/>
            <person name="Martis M."/>
            <person name="Narechania A."/>
            <person name="Otillar R.P."/>
            <person name="Penning B.W."/>
            <person name="Salamov A.A."/>
            <person name="Wang Y."/>
            <person name="Zhang L."/>
            <person name="Carpita N.C."/>
            <person name="Freeling M."/>
            <person name="Gingle A.R."/>
            <person name="Hash C.T."/>
            <person name="Keller B."/>
            <person name="Klein P."/>
            <person name="Kresovich S."/>
            <person name="McCann M.C."/>
            <person name="Ming R."/>
            <person name="Peterson D.G."/>
            <person name="Mehboob-ur-Rahman"/>
            <person name="Ware D."/>
            <person name="Westhoff P."/>
            <person name="Mayer K.F."/>
            <person name="Messing J."/>
            <person name="Rokhsar D.S."/>
        </authorList>
    </citation>
    <scope>NUCLEOTIDE SEQUENCE [LARGE SCALE GENOMIC DNA]</scope>
    <source>
        <strain evidence="7">cv. BTx623</strain>
    </source>
</reference>
<dbReference type="Pfam" id="PF02136">
    <property type="entry name" value="NTF2"/>
    <property type="match status" value="1"/>
</dbReference>
<dbReference type="SMART" id="SM00360">
    <property type="entry name" value="RRM"/>
    <property type="match status" value="1"/>
</dbReference>
<feature type="compositionally biased region" description="Low complexity" evidence="3">
    <location>
        <begin position="713"/>
        <end position="743"/>
    </location>
</feature>
<dbReference type="PANTHER" id="PTHR10693">
    <property type="entry name" value="RAS GTPASE-ACTIVATING PROTEIN-BINDING PROTEIN"/>
    <property type="match status" value="1"/>
</dbReference>
<dbReference type="InterPro" id="IPR002075">
    <property type="entry name" value="NTF2_dom"/>
</dbReference>
<dbReference type="SUPFAM" id="SSF54427">
    <property type="entry name" value="NTF2-like"/>
    <property type="match status" value="1"/>
</dbReference>
<dbReference type="InterPro" id="IPR039539">
    <property type="entry name" value="Ras_GTPase_bind_prot"/>
</dbReference>
<organism evidence="6 7">
    <name type="scientific">Sorghum bicolor</name>
    <name type="common">Sorghum</name>
    <name type="synonym">Sorghum vulgare</name>
    <dbReference type="NCBI Taxonomy" id="4558"/>
    <lineage>
        <taxon>Eukaryota</taxon>
        <taxon>Viridiplantae</taxon>
        <taxon>Streptophyta</taxon>
        <taxon>Embryophyta</taxon>
        <taxon>Tracheophyta</taxon>
        <taxon>Spermatophyta</taxon>
        <taxon>Magnoliopsida</taxon>
        <taxon>Liliopsida</taxon>
        <taxon>Poales</taxon>
        <taxon>Poaceae</taxon>
        <taxon>PACMAD clade</taxon>
        <taxon>Panicoideae</taxon>
        <taxon>Andropogonodae</taxon>
        <taxon>Andropogoneae</taxon>
        <taxon>Sorghinae</taxon>
        <taxon>Sorghum</taxon>
    </lineage>
</organism>
<evidence type="ECO:0000256" key="3">
    <source>
        <dbReference type="SAM" id="MobiDB-lite"/>
    </source>
</evidence>
<feature type="compositionally biased region" description="Low complexity" evidence="3">
    <location>
        <begin position="424"/>
        <end position="436"/>
    </location>
</feature>
<dbReference type="FunFam" id="3.10.450.50:FF:000003">
    <property type="entry name" value="Nuclear transport factor 2 family protein"/>
    <property type="match status" value="1"/>
</dbReference>
<keyword evidence="1 2" id="KW-0694">RNA-binding</keyword>
<evidence type="ECO:0000313" key="6">
    <source>
        <dbReference type="EMBL" id="OQU90215.1"/>
    </source>
</evidence>
<dbReference type="InterPro" id="IPR032710">
    <property type="entry name" value="NTF2-like_dom_sf"/>
</dbReference>
<dbReference type="SUPFAM" id="SSF54928">
    <property type="entry name" value="RNA-binding domain, RBD"/>
    <property type="match status" value="1"/>
</dbReference>
<feature type="compositionally biased region" description="Low complexity" evidence="3">
    <location>
        <begin position="478"/>
        <end position="491"/>
    </location>
</feature>
<dbReference type="eggNOG" id="KOG0116">
    <property type="taxonomic scope" value="Eukaryota"/>
</dbReference>
<feature type="compositionally biased region" description="Pro residues" evidence="3">
    <location>
        <begin position="437"/>
        <end position="464"/>
    </location>
</feature>
<gene>
    <name evidence="6" type="ORF">SORBI_3002G367200</name>
</gene>
<evidence type="ECO:0000259" key="5">
    <source>
        <dbReference type="PROSITE" id="PS50177"/>
    </source>
</evidence>